<dbReference type="Proteomes" id="UP001454036">
    <property type="component" value="Unassembled WGS sequence"/>
</dbReference>
<comment type="caution">
    <text evidence="1">The sequence shown here is derived from an EMBL/GenBank/DDBJ whole genome shotgun (WGS) entry which is preliminary data.</text>
</comment>
<reference evidence="1 2" key="1">
    <citation type="submission" date="2024-01" db="EMBL/GenBank/DDBJ databases">
        <title>The complete chloroplast genome sequence of Lithospermum erythrorhizon: insights into the phylogenetic relationship among Boraginaceae species and the maternal lineages of purple gromwells.</title>
        <authorList>
            <person name="Okada T."/>
            <person name="Watanabe K."/>
        </authorList>
    </citation>
    <scope>NUCLEOTIDE SEQUENCE [LARGE SCALE GENOMIC DNA]</scope>
</reference>
<dbReference type="EMBL" id="BAABME010013015">
    <property type="protein sequence ID" value="GAA0185740.1"/>
    <property type="molecule type" value="Genomic_DNA"/>
</dbReference>
<proteinExistence type="predicted"/>
<evidence type="ECO:0000313" key="2">
    <source>
        <dbReference type="Proteomes" id="UP001454036"/>
    </source>
</evidence>
<evidence type="ECO:0000313" key="1">
    <source>
        <dbReference type="EMBL" id="GAA0185740.1"/>
    </source>
</evidence>
<gene>
    <name evidence="1" type="ORF">LIER_33028</name>
</gene>
<name>A0AAV3RY12_LITER</name>
<organism evidence="1 2">
    <name type="scientific">Lithospermum erythrorhizon</name>
    <name type="common">Purple gromwell</name>
    <name type="synonym">Lithospermum officinale var. erythrorhizon</name>
    <dbReference type="NCBI Taxonomy" id="34254"/>
    <lineage>
        <taxon>Eukaryota</taxon>
        <taxon>Viridiplantae</taxon>
        <taxon>Streptophyta</taxon>
        <taxon>Embryophyta</taxon>
        <taxon>Tracheophyta</taxon>
        <taxon>Spermatophyta</taxon>
        <taxon>Magnoliopsida</taxon>
        <taxon>eudicotyledons</taxon>
        <taxon>Gunneridae</taxon>
        <taxon>Pentapetalae</taxon>
        <taxon>asterids</taxon>
        <taxon>lamiids</taxon>
        <taxon>Boraginales</taxon>
        <taxon>Boraginaceae</taxon>
        <taxon>Boraginoideae</taxon>
        <taxon>Lithospermeae</taxon>
        <taxon>Lithospermum</taxon>
    </lineage>
</organism>
<dbReference type="AlphaFoldDB" id="A0AAV3RY12"/>
<protein>
    <submittedName>
        <fullName evidence="1">Uncharacterized protein</fullName>
    </submittedName>
</protein>
<keyword evidence="2" id="KW-1185">Reference proteome</keyword>
<sequence length="163" mass="18065">MEAPMVHFVQQATGDKSKWKDDMHGDHGFFSFGRSPSPAYSSSVVPTPGHTIPLSILRLLLITTYIGTAAQMGCFVWSPPWQARGSTQRHGDFSSTGVDLTDTLNDEAQLRRYTLQARQELLDREAVVVDQAFRSTAVIVAHFSDLEGHLEARLGALEHLLPF</sequence>
<accession>A0AAV3RY12</accession>